<organism evidence="1 2">
    <name type="scientific">Rhodopirellula sallentina SM41</name>
    <dbReference type="NCBI Taxonomy" id="1263870"/>
    <lineage>
        <taxon>Bacteria</taxon>
        <taxon>Pseudomonadati</taxon>
        <taxon>Planctomycetota</taxon>
        <taxon>Planctomycetia</taxon>
        <taxon>Pirellulales</taxon>
        <taxon>Pirellulaceae</taxon>
        <taxon>Rhodopirellula</taxon>
    </lineage>
</organism>
<evidence type="ECO:0000313" key="2">
    <source>
        <dbReference type="Proteomes" id="UP000011885"/>
    </source>
</evidence>
<gene>
    <name evidence="1" type="ORF">RSSM_03108</name>
</gene>
<comment type="caution">
    <text evidence="1">The sequence shown here is derived from an EMBL/GenBank/DDBJ whole genome shotgun (WGS) entry which is preliminary data.</text>
</comment>
<dbReference type="Proteomes" id="UP000011885">
    <property type="component" value="Unassembled WGS sequence"/>
</dbReference>
<protein>
    <submittedName>
        <fullName evidence="1">Uncharacterized protein</fullName>
    </submittedName>
</protein>
<keyword evidence="2" id="KW-1185">Reference proteome</keyword>
<accession>M5U201</accession>
<sequence length="130" mass="14648">MRRRVPWRAGIQSGSKSESRAVFSWWGTTQQDVGGGRESGGDVTIALRRGAVLRQGEKAKRTARRKPSRSTFLLAQKCRSTRASDSSERRAVLEQDRRRAGGWWKNLHRENVGGVFGLNWGASRRMGHAR</sequence>
<reference evidence="1 2" key="1">
    <citation type="journal article" date="2013" name="Mar. Genomics">
        <title>Expression of sulfatases in Rhodopirellula baltica and the diversity of sulfatases in the genus Rhodopirellula.</title>
        <authorList>
            <person name="Wegner C.E."/>
            <person name="Richter-Heitmann T."/>
            <person name="Klindworth A."/>
            <person name="Klockow C."/>
            <person name="Richter M."/>
            <person name="Achstetter T."/>
            <person name="Glockner F.O."/>
            <person name="Harder J."/>
        </authorList>
    </citation>
    <scope>NUCLEOTIDE SEQUENCE [LARGE SCALE GENOMIC DNA]</scope>
    <source>
        <strain evidence="1 2">SM41</strain>
    </source>
</reference>
<evidence type="ECO:0000313" key="1">
    <source>
        <dbReference type="EMBL" id="EMI55465.1"/>
    </source>
</evidence>
<dbReference type="EMBL" id="ANOH01000215">
    <property type="protein sequence ID" value="EMI55465.1"/>
    <property type="molecule type" value="Genomic_DNA"/>
</dbReference>
<dbReference type="AlphaFoldDB" id="M5U201"/>
<proteinExistence type="predicted"/>
<name>M5U201_9BACT</name>